<keyword evidence="2" id="KW-1185">Reference proteome</keyword>
<evidence type="ECO:0000313" key="2">
    <source>
        <dbReference type="Proteomes" id="UP000199200"/>
    </source>
</evidence>
<organism evidence="1 2">
    <name type="scientific">Bhargavaea ginsengi</name>
    <dbReference type="NCBI Taxonomy" id="426757"/>
    <lineage>
        <taxon>Bacteria</taxon>
        <taxon>Bacillati</taxon>
        <taxon>Bacillota</taxon>
        <taxon>Bacilli</taxon>
        <taxon>Bacillales</taxon>
        <taxon>Caryophanaceae</taxon>
        <taxon>Bhargavaea</taxon>
    </lineage>
</organism>
<evidence type="ECO:0000313" key="1">
    <source>
        <dbReference type="EMBL" id="SEJ73875.1"/>
    </source>
</evidence>
<gene>
    <name evidence="1" type="ORF">SAMN04488127_2630</name>
</gene>
<protein>
    <submittedName>
        <fullName evidence="1">Uncharacterized protein</fullName>
    </submittedName>
</protein>
<reference evidence="2" key="1">
    <citation type="submission" date="2016-10" db="EMBL/GenBank/DDBJ databases">
        <authorList>
            <person name="Varghese N."/>
            <person name="Submissions S."/>
        </authorList>
    </citation>
    <scope>NUCLEOTIDE SEQUENCE [LARGE SCALE GENOMIC DNA]</scope>
    <source>
        <strain evidence="2">CGMCC 1.6763</strain>
    </source>
</reference>
<dbReference type="OrthoDB" id="2081780at2"/>
<dbReference type="AlphaFoldDB" id="A0A1H7BKF8"/>
<dbReference type="STRING" id="426757.SAMN04488127_2630"/>
<accession>A0A1H7BKF8</accession>
<dbReference type="RefSeq" id="WP_092055128.1">
    <property type="nucleotide sequence ID" value="NZ_FNZF01000006.1"/>
</dbReference>
<dbReference type="Proteomes" id="UP000199200">
    <property type="component" value="Unassembled WGS sequence"/>
</dbReference>
<dbReference type="EMBL" id="FNZF01000006">
    <property type="protein sequence ID" value="SEJ73875.1"/>
    <property type="molecule type" value="Genomic_DNA"/>
</dbReference>
<proteinExistence type="predicted"/>
<name>A0A1H7BKF8_9BACL</name>
<sequence length="128" mass="14749">MKAKKIQRDLEEIHYWDARVLQMDSCFFGDEVAIVFEDTDENIKVLFTGCSVFSFKTHVNDRLKPLKELVKAQIPYFLQDIEIEDIQVEGKSLLRCKIQMPPLDVELVCSNTLIERVSTGEALDVPND</sequence>